<accession>A0A7U7JVD5</accession>
<dbReference type="EMBL" id="CVOU01000021">
    <property type="protein sequence ID" value="CRI29376.1"/>
    <property type="molecule type" value="Genomic_DNA"/>
</dbReference>
<sequence>MAPQVGLEPTTDRLTADSSTTELLWNNNKNNGAGDGNRTHNISLEG</sequence>
<comment type="caution">
    <text evidence="2">The sequence shown here is derived from an EMBL/GenBank/DDBJ whole genome shotgun (WGS) entry which is preliminary data.</text>
</comment>
<name>A0A7U7JVD5_9STAP</name>
<reference evidence="2 3" key="1">
    <citation type="submission" date="2015-04" db="EMBL/GenBank/DDBJ databases">
        <authorList>
            <person name="Cao L."/>
            <person name="Gao C.H."/>
        </authorList>
    </citation>
    <scope>NUCLEOTIDE SEQUENCE [LARGE SCALE GENOMIC DNA]</scope>
    <source>
        <strain evidence="2 3">SH3</strain>
    </source>
</reference>
<evidence type="ECO:0000256" key="1">
    <source>
        <dbReference type="SAM" id="MobiDB-lite"/>
    </source>
</evidence>
<dbReference type="Proteomes" id="UP000236509">
    <property type="component" value="Unassembled WGS sequence"/>
</dbReference>
<proteinExistence type="predicted"/>
<keyword evidence="3" id="KW-1185">Reference proteome</keyword>
<dbReference type="AlphaFoldDB" id="A0A7U7JVD5"/>
<evidence type="ECO:0000313" key="3">
    <source>
        <dbReference type="Proteomes" id="UP000236509"/>
    </source>
</evidence>
<feature type="region of interest" description="Disordered" evidence="1">
    <location>
        <begin position="23"/>
        <end position="46"/>
    </location>
</feature>
<organism evidence="2 3">
    <name type="scientific">Staphylococcus argenteus</name>
    <dbReference type="NCBI Taxonomy" id="985002"/>
    <lineage>
        <taxon>Bacteria</taxon>
        <taxon>Bacillati</taxon>
        <taxon>Bacillota</taxon>
        <taxon>Bacilli</taxon>
        <taxon>Bacillales</taxon>
        <taxon>Staphylococcaceae</taxon>
        <taxon>Staphylococcus</taxon>
    </lineage>
</organism>
<gene>
    <name evidence="2" type="ORF">BN1326_90064</name>
</gene>
<protein>
    <submittedName>
        <fullName evidence="2">Uncharacterized protein</fullName>
    </submittedName>
</protein>
<evidence type="ECO:0000313" key="2">
    <source>
        <dbReference type="EMBL" id="CRI29376.1"/>
    </source>
</evidence>